<evidence type="ECO:0000256" key="1">
    <source>
        <dbReference type="SAM" id="MobiDB-lite"/>
    </source>
</evidence>
<name>A0A2K9NKS4_9PROT</name>
<evidence type="ECO:0000259" key="2">
    <source>
        <dbReference type="Pfam" id="PF18370"/>
    </source>
</evidence>
<dbReference type="InterPro" id="IPR041624">
    <property type="entry name" value="RGI_lyase"/>
</dbReference>
<evidence type="ECO:0000259" key="3">
    <source>
        <dbReference type="Pfam" id="PF21348"/>
    </source>
</evidence>
<feature type="region of interest" description="Disordered" evidence="1">
    <location>
        <begin position="189"/>
        <end position="214"/>
    </location>
</feature>
<reference evidence="4 5" key="1">
    <citation type="submission" date="2017-12" db="EMBL/GenBank/DDBJ databases">
        <title>Genomes of bacteria within cyanobacterial aggregates.</title>
        <authorList>
            <person name="Cai H."/>
        </authorList>
    </citation>
    <scope>NUCLEOTIDE SEQUENCE [LARGE SCALE GENOMIC DNA]</scope>
    <source>
        <strain evidence="4 5">TH16</strain>
        <plasmid evidence="4 5">unnamed1</plasmid>
    </source>
</reference>
<feature type="domain" description="Rhamnogalacturonan lyase family 11 C-terminal" evidence="3">
    <location>
        <begin position="68"/>
        <end position="201"/>
    </location>
</feature>
<sequence length="592" mass="64457">MLVGWRLLDTDPAGIGFDLYRDGTKLNAKPLTRTTNFLDKGADGTGRYEVRRAGEATGVTASVWRDGYLSIPLQRPADGVTPAGEAYSYNANDASVGDLDGDGQYEIVLKWDPSNAKDNAFGGYTGPVILDAYRLDGTRLWRIDLGRNIRAGAHYTQFLVMDFDGDGKAELAVRTSDGTVDGTGAVLGDANADWRSHDGEVPQADRTGATTTPDGRKVARVQGRIMQGPEYLTVFEGLTGKALASAPYWPGRHPDTDSPTPEQLQAVWGDGYANRSDRFLAGGAYLDGNLPSIVMARGYYTRTTLAAWDWRDGKLTPRWQFDSAKPGNEAYGGQGNHQLSVADVDGDGKDEIIYGSMALDDDGKGLWSAGLLHGDTMHVSDLDPLRPGLEKFGVHEVPSRNGGIGTAMLDAATGKVLWSTPTDKDTGRGVAMDIDPRSPGAEAWASNSPYLYSAQGAVIAANHPKQVNFGLWWDGDLSRELLDKEQVLKWDWQKGEAVPLLSPSDVSSNNGTKATPALSADIVGDWREEVIWRTKDNRSLRIYTTPFPTDYRLVTLMQDPVYRLGVVWQNVAYNQPPHTSYFLGTGMKMPVK</sequence>
<dbReference type="InterPro" id="IPR013783">
    <property type="entry name" value="Ig-like_fold"/>
</dbReference>
<dbReference type="InterPro" id="IPR034641">
    <property type="entry name" value="RGL11"/>
</dbReference>
<dbReference type="PANTHER" id="PTHR43118">
    <property type="entry name" value="RHAMNOGALACTURONAN LYASE (EUROFUNG)"/>
    <property type="match status" value="1"/>
</dbReference>
<proteinExistence type="predicted"/>
<keyword evidence="5" id="KW-1185">Reference proteome</keyword>
<feature type="domain" description="Rhamnogalacturonan lyase family 11 C-terminal" evidence="3">
    <location>
        <begin position="218"/>
        <end position="590"/>
    </location>
</feature>
<dbReference type="KEGG" id="ncb:C0V82_22680"/>
<dbReference type="Proteomes" id="UP000234752">
    <property type="component" value="Plasmid unnamed1"/>
</dbReference>
<feature type="domain" description="Rhamnogalacturonan I lyase beta-sheet" evidence="2">
    <location>
        <begin position="2"/>
        <end position="53"/>
    </location>
</feature>
<dbReference type="Pfam" id="PF18370">
    <property type="entry name" value="RGI_lyase"/>
    <property type="match status" value="1"/>
</dbReference>
<protein>
    <submittedName>
        <fullName evidence="4">Uncharacterized protein</fullName>
    </submittedName>
</protein>
<organism evidence="4 5">
    <name type="scientific">Niveispirillum cyanobacteriorum</name>
    <dbReference type="NCBI Taxonomy" id="1612173"/>
    <lineage>
        <taxon>Bacteria</taxon>
        <taxon>Pseudomonadati</taxon>
        <taxon>Pseudomonadota</taxon>
        <taxon>Alphaproteobacteria</taxon>
        <taxon>Rhodospirillales</taxon>
        <taxon>Azospirillaceae</taxon>
        <taxon>Niveispirillum</taxon>
    </lineage>
</organism>
<dbReference type="InterPro" id="IPR011044">
    <property type="entry name" value="Quino_amine_DH_bsu"/>
</dbReference>
<evidence type="ECO:0000313" key="5">
    <source>
        <dbReference type="Proteomes" id="UP000234752"/>
    </source>
</evidence>
<dbReference type="CDD" id="cd10318">
    <property type="entry name" value="RGL11"/>
    <property type="match status" value="1"/>
</dbReference>
<dbReference type="PANTHER" id="PTHR43118:SF1">
    <property type="entry name" value="RHAMNOGALACTURONAN LYASE (EUROFUNG)"/>
    <property type="match status" value="1"/>
</dbReference>
<dbReference type="AlphaFoldDB" id="A0A2K9NKS4"/>
<dbReference type="InterPro" id="IPR028994">
    <property type="entry name" value="Integrin_alpha_N"/>
</dbReference>
<gene>
    <name evidence="4" type="ORF">C0V82_22680</name>
</gene>
<dbReference type="EMBL" id="CP025613">
    <property type="protein sequence ID" value="AUN33651.1"/>
    <property type="molecule type" value="Genomic_DNA"/>
</dbReference>
<keyword evidence="4" id="KW-0614">Plasmid</keyword>
<evidence type="ECO:0000313" key="4">
    <source>
        <dbReference type="EMBL" id="AUN33651.1"/>
    </source>
</evidence>
<dbReference type="InterPro" id="IPR049366">
    <property type="entry name" value="RGL11_C"/>
</dbReference>
<accession>A0A2K9NKS4</accession>
<dbReference type="Pfam" id="PF21348">
    <property type="entry name" value="RGL11_C"/>
    <property type="match status" value="2"/>
</dbReference>
<dbReference type="SUPFAM" id="SSF50969">
    <property type="entry name" value="YVTN repeat-like/Quinoprotein amine dehydrogenase"/>
    <property type="match status" value="1"/>
</dbReference>
<geneLocation type="plasmid" evidence="4 5">
    <name>unnamed1</name>
</geneLocation>
<dbReference type="Gene3D" id="2.60.40.10">
    <property type="entry name" value="Immunoglobulins"/>
    <property type="match status" value="1"/>
</dbReference>
<dbReference type="SUPFAM" id="SSF69318">
    <property type="entry name" value="Integrin alpha N-terminal domain"/>
    <property type="match status" value="1"/>
</dbReference>